<comment type="caution">
    <text evidence="1">The sequence shown here is derived from an EMBL/GenBank/DDBJ whole genome shotgun (WGS) entry which is preliminary data.</text>
</comment>
<protein>
    <submittedName>
        <fullName evidence="1">Uncharacterized protein</fullName>
    </submittedName>
</protein>
<organism evidence="1 2">
    <name type="scientific">Nepenthes gracilis</name>
    <name type="common">Slender pitcher plant</name>
    <dbReference type="NCBI Taxonomy" id="150966"/>
    <lineage>
        <taxon>Eukaryota</taxon>
        <taxon>Viridiplantae</taxon>
        <taxon>Streptophyta</taxon>
        <taxon>Embryophyta</taxon>
        <taxon>Tracheophyta</taxon>
        <taxon>Spermatophyta</taxon>
        <taxon>Magnoliopsida</taxon>
        <taxon>eudicotyledons</taxon>
        <taxon>Gunneridae</taxon>
        <taxon>Pentapetalae</taxon>
        <taxon>Caryophyllales</taxon>
        <taxon>Nepenthaceae</taxon>
        <taxon>Nepenthes</taxon>
    </lineage>
</organism>
<keyword evidence="2" id="KW-1185">Reference proteome</keyword>
<dbReference type="AlphaFoldDB" id="A0AAD3S4T2"/>
<reference evidence="1" key="1">
    <citation type="submission" date="2023-05" db="EMBL/GenBank/DDBJ databases">
        <title>Nepenthes gracilis genome sequencing.</title>
        <authorList>
            <person name="Fukushima K."/>
        </authorList>
    </citation>
    <scope>NUCLEOTIDE SEQUENCE</scope>
    <source>
        <strain evidence="1">SING2019-196</strain>
    </source>
</reference>
<evidence type="ECO:0000313" key="2">
    <source>
        <dbReference type="Proteomes" id="UP001279734"/>
    </source>
</evidence>
<sequence length="57" mass="6509">MELDWLQSADTSNMVYMYVLGEDDPGANHKQFCQGTCLRGYSRDDFVFHMCGSPRQG</sequence>
<proteinExistence type="predicted"/>
<dbReference type="Proteomes" id="UP001279734">
    <property type="component" value="Unassembled WGS sequence"/>
</dbReference>
<gene>
    <name evidence="1" type="ORF">Nepgr_006029</name>
</gene>
<evidence type="ECO:0000313" key="1">
    <source>
        <dbReference type="EMBL" id="GMH04190.1"/>
    </source>
</evidence>
<dbReference type="EMBL" id="BSYO01000005">
    <property type="protein sequence ID" value="GMH04190.1"/>
    <property type="molecule type" value="Genomic_DNA"/>
</dbReference>
<name>A0AAD3S4T2_NEPGR</name>
<accession>A0AAD3S4T2</accession>